<sequence>MRIYCLALYFFCSAVFATSCYITEEQRTENSIKYQDQVEIEITLSDSDYSVMISIPSQIGELPFQGVFLVTDSLEGPTFFTQLQSFEENGKNVAWYTINTGLIRRHFIVASFGECSMDVFREVLYHEI</sequence>
<comment type="caution">
    <text evidence="1">The sequence shown here is derived from an EMBL/GenBank/DDBJ whole genome shotgun (WGS) entry which is preliminary data.</text>
</comment>
<reference evidence="1" key="1">
    <citation type="journal article" date="2015" name="Nature">
        <title>Complex archaea that bridge the gap between prokaryotes and eukaryotes.</title>
        <authorList>
            <person name="Spang A."/>
            <person name="Saw J.H."/>
            <person name="Jorgensen S.L."/>
            <person name="Zaremba-Niedzwiedzka K."/>
            <person name="Martijn J."/>
            <person name="Lind A.E."/>
            <person name="van Eijk R."/>
            <person name="Schleper C."/>
            <person name="Guy L."/>
            <person name="Ettema T.J."/>
        </authorList>
    </citation>
    <scope>NUCLEOTIDE SEQUENCE</scope>
</reference>
<proteinExistence type="predicted"/>
<protein>
    <submittedName>
        <fullName evidence="1">Uncharacterized protein</fullName>
    </submittedName>
</protein>
<gene>
    <name evidence="1" type="ORF">LCGC14_0665850</name>
</gene>
<dbReference type="AlphaFoldDB" id="A0A0F9U0G9"/>
<accession>A0A0F9U0G9</accession>
<dbReference type="EMBL" id="LAZR01001292">
    <property type="protein sequence ID" value="KKN47153.1"/>
    <property type="molecule type" value="Genomic_DNA"/>
</dbReference>
<organism evidence="1">
    <name type="scientific">marine sediment metagenome</name>
    <dbReference type="NCBI Taxonomy" id="412755"/>
    <lineage>
        <taxon>unclassified sequences</taxon>
        <taxon>metagenomes</taxon>
        <taxon>ecological metagenomes</taxon>
    </lineage>
</organism>
<evidence type="ECO:0000313" key="1">
    <source>
        <dbReference type="EMBL" id="KKN47153.1"/>
    </source>
</evidence>
<name>A0A0F9U0G9_9ZZZZ</name>
<dbReference type="PROSITE" id="PS51257">
    <property type="entry name" value="PROKAR_LIPOPROTEIN"/>
    <property type="match status" value="1"/>
</dbReference>